<protein>
    <submittedName>
        <fullName evidence="2">Glycosyltransferase WbuB</fullName>
    </submittedName>
</protein>
<name>A0A3N0E1A6_SINP1</name>
<dbReference type="OrthoDB" id="9811902at2"/>
<dbReference type="PANTHER" id="PTHR12526">
    <property type="entry name" value="GLYCOSYLTRANSFERASE"/>
    <property type="match status" value="1"/>
</dbReference>
<organism evidence="2 3">
    <name type="scientific">Sinomicrobium pectinilyticum</name>
    <dbReference type="NCBI Taxonomy" id="1084421"/>
    <lineage>
        <taxon>Bacteria</taxon>
        <taxon>Pseudomonadati</taxon>
        <taxon>Bacteroidota</taxon>
        <taxon>Flavobacteriia</taxon>
        <taxon>Flavobacteriales</taxon>
        <taxon>Flavobacteriaceae</taxon>
        <taxon>Sinomicrobium</taxon>
    </lineage>
</organism>
<dbReference type="GO" id="GO:0016757">
    <property type="term" value="F:glycosyltransferase activity"/>
    <property type="evidence" value="ECO:0007669"/>
    <property type="project" value="UniProtKB-ARBA"/>
</dbReference>
<dbReference type="SUPFAM" id="SSF53756">
    <property type="entry name" value="UDP-Glycosyltransferase/glycogen phosphorylase"/>
    <property type="match status" value="1"/>
</dbReference>
<dbReference type="RefSeq" id="WP_123217545.1">
    <property type="nucleotide sequence ID" value="NZ_RJTM01000123.1"/>
</dbReference>
<accession>A0A3N0E1A6</accession>
<keyword evidence="3" id="KW-1185">Reference proteome</keyword>
<gene>
    <name evidence="2" type="ORF">ED312_18645</name>
</gene>
<evidence type="ECO:0000313" key="3">
    <source>
        <dbReference type="Proteomes" id="UP000267469"/>
    </source>
</evidence>
<comment type="caution">
    <text evidence="2">The sequence shown here is derived from an EMBL/GenBank/DDBJ whole genome shotgun (WGS) entry which is preliminary data.</text>
</comment>
<dbReference type="PANTHER" id="PTHR12526:SF638">
    <property type="entry name" value="SPORE COAT PROTEIN SA"/>
    <property type="match status" value="1"/>
</dbReference>
<dbReference type="EMBL" id="RJTM01000123">
    <property type="protein sequence ID" value="RNL81629.1"/>
    <property type="molecule type" value="Genomic_DNA"/>
</dbReference>
<feature type="domain" description="Glycosyltransferase subfamily 4-like N-terminal" evidence="1">
    <location>
        <begin position="18"/>
        <end position="182"/>
    </location>
</feature>
<evidence type="ECO:0000313" key="2">
    <source>
        <dbReference type="EMBL" id="RNL81629.1"/>
    </source>
</evidence>
<dbReference type="CDD" id="cd03794">
    <property type="entry name" value="GT4_WbuB-like"/>
    <property type="match status" value="1"/>
</dbReference>
<dbReference type="Proteomes" id="UP000267469">
    <property type="component" value="Unassembled WGS sequence"/>
</dbReference>
<dbReference type="Pfam" id="PF13692">
    <property type="entry name" value="Glyco_trans_1_4"/>
    <property type="match status" value="1"/>
</dbReference>
<evidence type="ECO:0000259" key="1">
    <source>
        <dbReference type="Pfam" id="PF13579"/>
    </source>
</evidence>
<dbReference type="Pfam" id="PF13579">
    <property type="entry name" value="Glyco_trans_4_4"/>
    <property type="match status" value="1"/>
</dbReference>
<reference evidence="2 3" key="1">
    <citation type="submission" date="2018-10" db="EMBL/GenBank/DDBJ databases">
        <title>Sinomicrobium pectinilyticum sp. nov., a pectinase-producing bacterium isolated from alkaline and saline soil, and emended description of the genus Sinomicrobium.</title>
        <authorList>
            <person name="Cheng B."/>
            <person name="Li C."/>
            <person name="Lai Q."/>
            <person name="Du M."/>
            <person name="Shao Z."/>
            <person name="Xu P."/>
            <person name="Yang C."/>
        </authorList>
    </citation>
    <scope>NUCLEOTIDE SEQUENCE [LARGE SCALE GENOMIC DNA]</scope>
    <source>
        <strain evidence="2 3">5DNS001</strain>
    </source>
</reference>
<proteinExistence type="predicted"/>
<sequence>MKIVYFYQYFATPKGSWGTRVYEFAREWVKEGHQVTVVSSIYSKSDIQATKLIEDQYYEDIHVKVLNILIDNKQSFLKRIWSFFAYSLLSSYYALTLKADVVIASSGPITVGLPGLIARYLRGRKLIFETRDLWPEGAIELGIIRNATLKRIAYWFEKKCYKASSHIITLSPGMTKNIKERFGLTNVDDVTNAANIDLFSTIAPFQATMLKPKSYAIYTGNIGQVNNSYWLYNAAKALKNKGREDIVILLIGEGQQREELESLAEKEGISNFVRLGLMPKKDLVGYIQNAMVSLVPLKGTPVLDTSSPNKFFESLAAGVPVIQNTQGWMKDFLSEHNIGLTLNPDDANELADRLIWMKEHPEEVTEMGQQASAIAREYFDKDFLANKMLDILKKVCKNAR</sequence>
<dbReference type="InterPro" id="IPR028098">
    <property type="entry name" value="Glyco_trans_4-like_N"/>
</dbReference>
<keyword evidence="2" id="KW-0808">Transferase</keyword>
<dbReference type="Gene3D" id="3.40.50.2000">
    <property type="entry name" value="Glycogen Phosphorylase B"/>
    <property type="match status" value="2"/>
</dbReference>
<dbReference type="AlphaFoldDB" id="A0A3N0E1A6"/>